<sequence>MVHISYKPTKRYETNFDAAEVAKEIEIPLNSQKFIKEYSESDKLSDEYGKDLFLIFDKEIVYAFDYLYDSKKIVIPEINPVLIFYSNAILCHASLFHFKSELLKKSPEITKIQGRIHPADFADFAKLAVNCIVNLQGAIESFLNYSIPENHKFISKKKKEINHPSIHNKLDAISIISKKSYEESHPSEFVLIKNLIDLRNDIIHLKPIKDETNTKYKMLFRRMIDFDFLNATLAIRDFINYYEPELIEECPCGKEYFYLIKS</sequence>
<evidence type="ECO:0000313" key="2">
    <source>
        <dbReference type="Proteomes" id="UP000761423"/>
    </source>
</evidence>
<accession>A0ABX0IDA6</accession>
<dbReference type="RefSeq" id="WP_166235688.1">
    <property type="nucleotide sequence ID" value="NZ_JAAJBV010000002.1"/>
</dbReference>
<dbReference type="Proteomes" id="UP000761423">
    <property type="component" value="Unassembled WGS sequence"/>
</dbReference>
<comment type="caution">
    <text evidence="1">The sequence shown here is derived from an EMBL/GenBank/DDBJ whole genome shotgun (WGS) entry which is preliminary data.</text>
</comment>
<evidence type="ECO:0000313" key="1">
    <source>
        <dbReference type="EMBL" id="NHM03672.1"/>
    </source>
</evidence>
<protein>
    <recommendedName>
        <fullName evidence="3">RiboL-PSP-HEPN domain-containing protein</fullName>
    </recommendedName>
</protein>
<keyword evidence="2" id="KW-1185">Reference proteome</keyword>
<gene>
    <name evidence="1" type="ORF">G4L40_03015</name>
</gene>
<evidence type="ECO:0008006" key="3">
    <source>
        <dbReference type="Google" id="ProtNLM"/>
    </source>
</evidence>
<organism evidence="1 2">
    <name type="scientific">Flavobacterium celericrescens</name>
    <dbReference type="NCBI Taxonomy" id="2709780"/>
    <lineage>
        <taxon>Bacteria</taxon>
        <taxon>Pseudomonadati</taxon>
        <taxon>Bacteroidota</taxon>
        <taxon>Flavobacteriia</taxon>
        <taxon>Flavobacteriales</taxon>
        <taxon>Flavobacteriaceae</taxon>
        <taxon>Flavobacterium</taxon>
    </lineage>
</organism>
<dbReference type="EMBL" id="JAAJBV010000002">
    <property type="protein sequence ID" value="NHM03672.1"/>
    <property type="molecule type" value="Genomic_DNA"/>
</dbReference>
<proteinExistence type="predicted"/>
<name>A0ABX0IDA6_9FLAO</name>
<reference evidence="1 2" key="1">
    <citation type="submission" date="2020-02" db="EMBL/GenBank/DDBJ databases">
        <authorList>
            <person name="Chen W.-M."/>
        </authorList>
    </citation>
    <scope>NUCLEOTIDE SEQUENCE [LARGE SCALE GENOMIC DNA]</scope>
    <source>
        <strain evidence="1 2">TWA-26</strain>
    </source>
</reference>